<protein>
    <submittedName>
        <fullName evidence="1">Uncharacterized protein</fullName>
    </submittedName>
</protein>
<reference evidence="1" key="1">
    <citation type="submission" date="2014-11" db="EMBL/GenBank/DDBJ databases">
        <authorList>
            <person name="Amaro Gonzalez C."/>
        </authorList>
    </citation>
    <scope>NUCLEOTIDE SEQUENCE</scope>
</reference>
<proteinExistence type="predicted"/>
<dbReference type="EMBL" id="GBXM01008217">
    <property type="protein sequence ID" value="JAI00361.1"/>
    <property type="molecule type" value="Transcribed_RNA"/>
</dbReference>
<organism evidence="1">
    <name type="scientific">Anguilla anguilla</name>
    <name type="common">European freshwater eel</name>
    <name type="synonym">Muraena anguilla</name>
    <dbReference type="NCBI Taxonomy" id="7936"/>
    <lineage>
        <taxon>Eukaryota</taxon>
        <taxon>Metazoa</taxon>
        <taxon>Chordata</taxon>
        <taxon>Craniata</taxon>
        <taxon>Vertebrata</taxon>
        <taxon>Euteleostomi</taxon>
        <taxon>Actinopterygii</taxon>
        <taxon>Neopterygii</taxon>
        <taxon>Teleostei</taxon>
        <taxon>Anguilliformes</taxon>
        <taxon>Anguillidae</taxon>
        <taxon>Anguilla</taxon>
    </lineage>
</organism>
<sequence>MRGCQSRKWSKKVKMMRKYGWTTRS</sequence>
<evidence type="ECO:0000313" key="1">
    <source>
        <dbReference type="EMBL" id="JAI00361.1"/>
    </source>
</evidence>
<accession>A0A0E9XEV1</accession>
<reference evidence="1" key="2">
    <citation type="journal article" date="2015" name="Fish Shellfish Immunol.">
        <title>Early steps in the European eel (Anguilla anguilla)-Vibrio vulnificus interaction in the gills: Role of the RtxA13 toxin.</title>
        <authorList>
            <person name="Callol A."/>
            <person name="Pajuelo D."/>
            <person name="Ebbesson L."/>
            <person name="Teles M."/>
            <person name="MacKenzie S."/>
            <person name="Amaro C."/>
        </authorList>
    </citation>
    <scope>NUCLEOTIDE SEQUENCE</scope>
</reference>
<dbReference type="AlphaFoldDB" id="A0A0E9XEV1"/>
<name>A0A0E9XEV1_ANGAN</name>